<keyword evidence="4 7" id="KW-1133">Transmembrane helix</keyword>
<dbReference type="InterPro" id="IPR035919">
    <property type="entry name" value="EAL_sf"/>
</dbReference>
<dbReference type="GO" id="GO:0071111">
    <property type="term" value="F:cyclic-guanylate-specific phosphodiesterase activity"/>
    <property type="evidence" value="ECO:0007669"/>
    <property type="project" value="UniProtKB-EC"/>
</dbReference>
<dbReference type="NCBIfam" id="TIGR00254">
    <property type="entry name" value="GGDEF"/>
    <property type="match status" value="1"/>
</dbReference>
<dbReference type="InterPro" id="IPR029787">
    <property type="entry name" value="Nucleotide_cyclase"/>
</dbReference>
<dbReference type="PROSITE" id="PS50887">
    <property type="entry name" value="GGDEF"/>
    <property type="match status" value="1"/>
</dbReference>
<feature type="transmembrane region" description="Helical" evidence="7">
    <location>
        <begin position="284"/>
        <end position="302"/>
    </location>
</feature>
<dbReference type="PROSITE" id="PS50885">
    <property type="entry name" value="HAMP"/>
    <property type="match status" value="1"/>
</dbReference>
<feature type="domain" description="EAL" evidence="8">
    <location>
        <begin position="545"/>
        <end position="799"/>
    </location>
</feature>
<gene>
    <name evidence="11" type="ORF">SAMN05661003_103185</name>
</gene>
<evidence type="ECO:0000256" key="1">
    <source>
        <dbReference type="ARBA" id="ARBA00004651"/>
    </source>
</evidence>
<dbReference type="Gene3D" id="3.20.20.450">
    <property type="entry name" value="EAL domain"/>
    <property type="match status" value="1"/>
</dbReference>
<dbReference type="AlphaFoldDB" id="A0A1G6ZY40"/>
<feature type="domain" description="GGDEF" evidence="10">
    <location>
        <begin position="404"/>
        <end position="536"/>
    </location>
</feature>
<reference evidence="12" key="1">
    <citation type="submission" date="2016-10" db="EMBL/GenBank/DDBJ databases">
        <authorList>
            <person name="Varghese N."/>
            <person name="Submissions S."/>
        </authorList>
    </citation>
    <scope>NUCLEOTIDE SEQUENCE [LARGE SCALE GENOMIC DNA]</scope>
    <source>
        <strain evidence="12">DSM 8987</strain>
    </source>
</reference>
<evidence type="ECO:0000256" key="6">
    <source>
        <dbReference type="ARBA" id="ARBA00051114"/>
    </source>
</evidence>
<evidence type="ECO:0000313" key="12">
    <source>
        <dbReference type="Proteomes" id="UP000243205"/>
    </source>
</evidence>
<proteinExistence type="predicted"/>
<name>A0A1G6ZY40_9BACT</name>
<dbReference type="PANTHER" id="PTHR44757">
    <property type="entry name" value="DIGUANYLATE CYCLASE DGCP"/>
    <property type="match status" value="1"/>
</dbReference>
<dbReference type="InterPro" id="IPR043128">
    <property type="entry name" value="Rev_trsase/Diguanyl_cyclase"/>
</dbReference>
<evidence type="ECO:0000313" key="11">
    <source>
        <dbReference type="EMBL" id="SDE07492.1"/>
    </source>
</evidence>
<dbReference type="InterPro" id="IPR033479">
    <property type="entry name" value="dCache_1"/>
</dbReference>
<dbReference type="STRING" id="57664.SAMN05661003_103185"/>
<dbReference type="CDD" id="cd01949">
    <property type="entry name" value="GGDEF"/>
    <property type="match status" value="1"/>
</dbReference>
<dbReference type="FunFam" id="3.30.70.270:FF:000001">
    <property type="entry name" value="Diguanylate cyclase domain protein"/>
    <property type="match status" value="1"/>
</dbReference>
<dbReference type="Pfam" id="PF02743">
    <property type="entry name" value="dCache_1"/>
    <property type="match status" value="1"/>
</dbReference>
<dbReference type="CDD" id="cd06225">
    <property type="entry name" value="HAMP"/>
    <property type="match status" value="1"/>
</dbReference>
<dbReference type="Pfam" id="PF00672">
    <property type="entry name" value="HAMP"/>
    <property type="match status" value="1"/>
</dbReference>
<evidence type="ECO:0000256" key="7">
    <source>
        <dbReference type="SAM" id="Phobius"/>
    </source>
</evidence>
<keyword evidence="5 7" id="KW-0472">Membrane</keyword>
<dbReference type="GO" id="GO:0007165">
    <property type="term" value="P:signal transduction"/>
    <property type="evidence" value="ECO:0007669"/>
    <property type="project" value="InterPro"/>
</dbReference>
<dbReference type="FunFam" id="3.20.20.450:FF:000001">
    <property type="entry name" value="Cyclic di-GMP phosphodiesterase yahA"/>
    <property type="match status" value="1"/>
</dbReference>
<feature type="domain" description="HAMP" evidence="9">
    <location>
        <begin position="308"/>
        <end position="361"/>
    </location>
</feature>
<dbReference type="RefSeq" id="WP_171906315.1">
    <property type="nucleotide sequence ID" value="NZ_FNAQ01000003.1"/>
</dbReference>
<comment type="catalytic activity">
    <reaction evidence="6">
        <text>3',3'-c-di-GMP + H2O = 5'-phosphoguanylyl(3'-&gt;5')guanosine + H(+)</text>
        <dbReference type="Rhea" id="RHEA:24902"/>
        <dbReference type="ChEBI" id="CHEBI:15377"/>
        <dbReference type="ChEBI" id="CHEBI:15378"/>
        <dbReference type="ChEBI" id="CHEBI:58754"/>
        <dbReference type="ChEBI" id="CHEBI:58805"/>
        <dbReference type="EC" id="3.1.4.52"/>
    </reaction>
    <physiologicalReaction direction="left-to-right" evidence="6">
        <dbReference type="Rhea" id="RHEA:24903"/>
    </physiologicalReaction>
</comment>
<evidence type="ECO:0000256" key="3">
    <source>
        <dbReference type="ARBA" id="ARBA00022692"/>
    </source>
</evidence>
<dbReference type="InterPro" id="IPR003660">
    <property type="entry name" value="HAMP_dom"/>
</dbReference>
<organism evidence="11 12">
    <name type="scientific">Desulfuromonas thiophila</name>
    <dbReference type="NCBI Taxonomy" id="57664"/>
    <lineage>
        <taxon>Bacteria</taxon>
        <taxon>Pseudomonadati</taxon>
        <taxon>Thermodesulfobacteriota</taxon>
        <taxon>Desulfuromonadia</taxon>
        <taxon>Desulfuromonadales</taxon>
        <taxon>Desulfuromonadaceae</taxon>
        <taxon>Desulfuromonas</taxon>
    </lineage>
</organism>
<protein>
    <submittedName>
        <fullName evidence="11">Diguanylate cyclase (GGDEF) domain-containing protein</fullName>
    </submittedName>
</protein>
<dbReference type="PROSITE" id="PS50883">
    <property type="entry name" value="EAL"/>
    <property type="match status" value="1"/>
</dbReference>
<dbReference type="SMART" id="SM00304">
    <property type="entry name" value="HAMP"/>
    <property type="match status" value="1"/>
</dbReference>
<dbReference type="CDD" id="cd12915">
    <property type="entry name" value="PDC2_DGC_like"/>
    <property type="match status" value="1"/>
</dbReference>
<keyword evidence="3 7" id="KW-0812">Transmembrane</keyword>
<dbReference type="Pfam" id="PF00563">
    <property type="entry name" value="EAL"/>
    <property type="match status" value="1"/>
</dbReference>
<comment type="subcellular location">
    <subcellularLocation>
        <location evidence="1">Cell membrane</location>
        <topology evidence="1">Multi-pass membrane protein</topology>
    </subcellularLocation>
</comment>
<dbReference type="CDD" id="cd01948">
    <property type="entry name" value="EAL"/>
    <property type="match status" value="1"/>
</dbReference>
<dbReference type="Pfam" id="PF00990">
    <property type="entry name" value="GGDEF"/>
    <property type="match status" value="1"/>
</dbReference>
<dbReference type="CDD" id="cd12914">
    <property type="entry name" value="PDC1_DGC_like"/>
    <property type="match status" value="1"/>
</dbReference>
<sequence length="808" mass="88914">MSPRRASIRSYLALLTLVAVLPALALIVHGGLRQRDEAIAQAQNQLRILAGSLVESQLGTIKAARQTLQTLALTPAVQQQNAANCSRLFQAVVKQTPALLNIALCDKGGRVLAAARPLETRYLADRKHVRDALRLNRFAAGEFLFTRLGHTEPAFAYALPLRDSQGQTRGVLTAVLRLSDFASLLQQARLPDASFMAVTDHQGTRLFFHPPNPANPIGRPIAPTTWQAAGQAQEAGQVSVIASNGRRTLMAYHPVRLAPDEPPHLVIWVGIAEQRILAQANRQWQYGLSLMVLVTLLALLSARQLGLKLLVRPLALLAQAAEEFGHGRPWRLPRTGRQPLELERLADSFEHMVLHLQQSQQQQQQSEERLRHLATHDELTGLANRRLLHERLEQVISTRSQRQQRVAVLLLDLDRFQFINDSLGHNQGDALLCQIGARLRQCVQPEDTVCRLGGDEFALVLNDPGPGDSLTSLAGQLLERISQSCTIGNHHVTVTASLGISLYPADGGDSISLLRNADLAMYQAKQRGNGFAFYRAEMNRHALKILELENDLRHALERRELLLHYQPKVELARGRIIGCEALLRWQHPQRGLVSPADFIPLAEETGLIVPIGAWALLEACNQAMQWQQQGLPAIGMAVNLSSRQFRSGDLPTAVAAALRHSALPASRLELELTESMVMDDPAGAVQTMQQLKGCGLQLSLDDFGTGYSSLNYLRHFPVDCLKIDASFIRDVDRDPSAAAVVTSIIDIAQNLGLTTIAEGVETHAQLTFLRRCQCDALQGYLYSRPLPAADFAQLLARPPALAHLAART</sequence>
<dbReference type="PANTHER" id="PTHR44757:SF2">
    <property type="entry name" value="BIOFILM ARCHITECTURE MAINTENANCE PROTEIN MBAA"/>
    <property type="match status" value="1"/>
</dbReference>
<dbReference type="InterPro" id="IPR000160">
    <property type="entry name" value="GGDEF_dom"/>
</dbReference>
<dbReference type="Proteomes" id="UP000243205">
    <property type="component" value="Unassembled WGS sequence"/>
</dbReference>
<dbReference type="SUPFAM" id="SSF55073">
    <property type="entry name" value="Nucleotide cyclase"/>
    <property type="match status" value="1"/>
</dbReference>
<dbReference type="SMART" id="SM00052">
    <property type="entry name" value="EAL"/>
    <property type="match status" value="1"/>
</dbReference>
<dbReference type="InterPro" id="IPR052155">
    <property type="entry name" value="Biofilm_reg_signaling"/>
</dbReference>
<dbReference type="Gene3D" id="3.30.450.20">
    <property type="entry name" value="PAS domain"/>
    <property type="match status" value="1"/>
</dbReference>
<dbReference type="Gene3D" id="6.10.340.10">
    <property type="match status" value="1"/>
</dbReference>
<dbReference type="GO" id="GO:0005886">
    <property type="term" value="C:plasma membrane"/>
    <property type="evidence" value="ECO:0007669"/>
    <property type="project" value="UniProtKB-SubCell"/>
</dbReference>
<evidence type="ECO:0000259" key="8">
    <source>
        <dbReference type="PROSITE" id="PS50883"/>
    </source>
</evidence>
<dbReference type="InterPro" id="IPR001633">
    <property type="entry name" value="EAL_dom"/>
</dbReference>
<dbReference type="Gene3D" id="3.30.70.270">
    <property type="match status" value="1"/>
</dbReference>
<dbReference type="EMBL" id="FNAQ01000003">
    <property type="protein sequence ID" value="SDE07492.1"/>
    <property type="molecule type" value="Genomic_DNA"/>
</dbReference>
<keyword evidence="12" id="KW-1185">Reference proteome</keyword>
<evidence type="ECO:0000256" key="2">
    <source>
        <dbReference type="ARBA" id="ARBA00022475"/>
    </source>
</evidence>
<dbReference type="SUPFAM" id="SSF141868">
    <property type="entry name" value="EAL domain-like"/>
    <property type="match status" value="1"/>
</dbReference>
<dbReference type="SMART" id="SM00267">
    <property type="entry name" value="GGDEF"/>
    <property type="match status" value="1"/>
</dbReference>
<evidence type="ECO:0000256" key="4">
    <source>
        <dbReference type="ARBA" id="ARBA00022989"/>
    </source>
</evidence>
<evidence type="ECO:0000256" key="5">
    <source>
        <dbReference type="ARBA" id="ARBA00023136"/>
    </source>
</evidence>
<evidence type="ECO:0000259" key="9">
    <source>
        <dbReference type="PROSITE" id="PS50885"/>
    </source>
</evidence>
<accession>A0A1G6ZY40</accession>
<evidence type="ECO:0000259" key="10">
    <source>
        <dbReference type="PROSITE" id="PS50887"/>
    </source>
</evidence>
<dbReference type="GO" id="GO:0071732">
    <property type="term" value="P:cellular response to nitric oxide"/>
    <property type="evidence" value="ECO:0007669"/>
    <property type="project" value="UniProtKB-ARBA"/>
</dbReference>
<keyword evidence="2" id="KW-1003">Cell membrane</keyword>